<dbReference type="AlphaFoldDB" id="A0A2T2YK65"/>
<accession>A0A2T2YK65</accession>
<comment type="caution">
    <text evidence="1">The sequence shown here is derived from an EMBL/GenBank/DDBJ whole genome shotgun (WGS) entry which is preliminary data.</text>
</comment>
<organism evidence="1 2">
    <name type="scientific">Adhaeribacter arboris</name>
    <dbReference type="NCBI Taxonomy" id="2072846"/>
    <lineage>
        <taxon>Bacteria</taxon>
        <taxon>Pseudomonadati</taxon>
        <taxon>Bacteroidota</taxon>
        <taxon>Cytophagia</taxon>
        <taxon>Cytophagales</taxon>
        <taxon>Hymenobacteraceae</taxon>
        <taxon>Adhaeribacter</taxon>
    </lineage>
</organism>
<evidence type="ECO:0000313" key="2">
    <source>
        <dbReference type="Proteomes" id="UP000240357"/>
    </source>
</evidence>
<dbReference type="RefSeq" id="WP_106932089.1">
    <property type="nucleotide sequence ID" value="NZ_PYFT01000001.1"/>
</dbReference>
<protein>
    <recommendedName>
        <fullName evidence="3">DUF4595 domain-containing protein</fullName>
    </recommendedName>
</protein>
<dbReference type="Proteomes" id="UP000240357">
    <property type="component" value="Unassembled WGS sequence"/>
</dbReference>
<evidence type="ECO:0000313" key="1">
    <source>
        <dbReference type="EMBL" id="PSR55907.1"/>
    </source>
</evidence>
<keyword evidence="2" id="KW-1185">Reference proteome</keyword>
<gene>
    <name evidence="1" type="ORF">AHMF7605_21585</name>
</gene>
<evidence type="ECO:0008006" key="3">
    <source>
        <dbReference type="Google" id="ProtNLM"/>
    </source>
</evidence>
<sequence length="285" mass="32367">MINIIHFIFRKNNAFGILLGLILIAGCTQNQEKEPDPVPVPETPEKLEVTCLLTKEESSNGNYVTLKYGADKKLQSIFTYIPATKYNPVLTSTDTVIRDNAGKIIRLQKSNPNTEGKSMASYEYDQNNKWIKTSMYNSSGELTTIISADYKSEGQVSKITYIHKYATGPDYIRVIEYEYLNGNVVKQIDYINNKPYVSTLEYDLTKENKYSEYSLLRVYNWETIPLSKNPLLKISTQTDVPGVFSYNDLTREYNAEGYEVKASSISSFQGKVSEPLTSTRSYSCN</sequence>
<dbReference type="EMBL" id="PYFT01000001">
    <property type="protein sequence ID" value="PSR55907.1"/>
    <property type="molecule type" value="Genomic_DNA"/>
</dbReference>
<name>A0A2T2YK65_9BACT</name>
<proteinExistence type="predicted"/>
<reference evidence="1 2" key="1">
    <citation type="submission" date="2018-03" db="EMBL/GenBank/DDBJ databases">
        <title>Adhaeribacter sp. HMF7605 Genome sequencing and assembly.</title>
        <authorList>
            <person name="Kang H."/>
            <person name="Kang J."/>
            <person name="Cha I."/>
            <person name="Kim H."/>
            <person name="Joh K."/>
        </authorList>
    </citation>
    <scope>NUCLEOTIDE SEQUENCE [LARGE SCALE GENOMIC DNA]</scope>
    <source>
        <strain evidence="1 2">HMF7605</strain>
    </source>
</reference>